<name>A0A1Y6K0E5_9CHLR</name>
<evidence type="ECO:0000256" key="9">
    <source>
        <dbReference type="HAMAP-Rule" id="MF_00255"/>
    </source>
</evidence>
<dbReference type="HAMAP" id="MF_00255">
    <property type="entry name" value="Gly_tRNA_synth_beta"/>
    <property type="match status" value="1"/>
</dbReference>
<evidence type="ECO:0000256" key="3">
    <source>
        <dbReference type="ARBA" id="ARBA00022741"/>
    </source>
</evidence>
<dbReference type="RefSeq" id="WP_162287637.1">
    <property type="nucleotide sequence ID" value="NZ_LT859958.1"/>
</dbReference>
<dbReference type="Gene3D" id="3.30.930.10">
    <property type="entry name" value="Bira Bifunctional Protein, Domain 2"/>
    <property type="match status" value="1"/>
</dbReference>
<dbReference type="EMBL" id="LT859958">
    <property type="protein sequence ID" value="SMX53111.1"/>
    <property type="molecule type" value="Genomic_DNA"/>
</dbReference>
<dbReference type="GO" id="GO:0004820">
    <property type="term" value="F:glycine-tRNA ligase activity"/>
    <property type="evidence" value="ECO:0007669"/>
    <property type="project" value="UniProtKB-UniRule"/>
</dbReference>
<evidence type="ECO:0000256" key="8">
    <source>
        <dbReference type="HAMAP-Rule" id="MF_00254"/>
    </source>
</evidence>
<evidence type="ECO:0000256" key="5">
    <source>
        <dbReference type="ARBA" id="ARBA00022917"/>
    </source>
</evidence>
<dbReference type="SUPFAM" id="SSF55681">
    <property type="entry name" value="Class II aaRS and biotin synthetases"/>
    <property type="match status" value="1"/>
</dbReference>
<keyword evidence="9" id="KW-0963">Cytoplasm</keyword>
<proteinExistence type="inferred from homology"/>
<sequence>MKESIHFQSIIMKLQNFWADRGCLLWQPYYTQVGAGTMNPATFLRVLGPEPWNVAYVEPSIRPDDGRYGDNPNRLQQFYQFQVILKPDPGNPQEIYLDSLQAIGINPARHDIRFVEDNWQQPAIGAWGLGWEVWLDGVEITQFTYFQQCGGFDLDPVSVEITYGLERIAMTLQGVRHFKDIQWNSDRTNGDVNLMGEREHSTYYFDVADVDSMRQMYDLFESEAIRAIEAGLVLPAHDYVLKTSHTFNILDTRGAVGVTERQALFARTRDLARRVAKAYYEQRKQAGFPWLDQSTPKAEPVAEVGVEIATEKATFLFEIGTEELPAADLSGALSQLEVKVPALLADLRLKHGQVRVMGTPRRLVVLVEDLAARQTDLDLVIKGPPADRAFDADGNPTQIAMGFARSKGIDVGQLRVEEIDGGRYAAAKVSQQGAPAYQVLESALSNLIAGLRFTKSMRWNESGVSFSRPIRWLLALHGETVVPFNYAGSTSGRVTRGLRLAAEPEFSVASPQEYLAKIEGQGIILDPQAREAEIRRQAQALAAAVGGRIQNDPHIILEVTQMVESPHALRGEFDREFLETLPPEVLTTVMKKHQRYIVVEDDQGDLMPYFIAVSNGIQEDPAVVADGNQQVILARFVDAQFFIRKDLEQPLESFVKRLTTLTFQEQLGSFYDKTQRLIKLANLVGERLGLTELEMKTTLRAALLSKADLATDMVVEMTSLQGVMGRYYALHSDENPAVAEAIFEHYLPRFDDDLQPKTMPGLVIGLADRLDTLMGLFAVNLPPSGTKDPFAQRRAALGICQNLIAWQSPFDLRWGLEAAANELPVPVAEEDVDACLDFVQRRLQVMLLEMGHPHDVVDAVLAEKGTDPYATLQGVKELSVWVTREDWMTILPAFSRCVRIIRSLDETYQVDPSRFETQAERSLFAELNRAEASLQGSDSVDAFLGAITVMVPTINRFFDEVLVMAEDVTVRQNRLALMQRIAGLAKGIANLSYLEGF</sequence>
<evidence type="ECO:0000256" key="4">
    <source>
        <dbReference type="ARBA" id="ARBA00022840"/>
    </source>
</evidence>
<dbReference type="PANTHER" id="PTHR30075:SF2">
    <property type="entry name" value="GLYCINE--TRNA LIGASE, CHLOROPLASTIC_MITOCHONDRIAL 2"/>
    <property type="match status" value="1"/>
</dbReference>
<evidence type="ECO:0000256" key="1">
    <source>
        <dbReference type="ARBA" id="ARBA00008226"/>
    </source>
</evidence>
<dbReference type="PROSITE" id="PS50861">
    <property type="entry name" value="AA_TRNA_LIGASE_II_GLYAB"/>
    <property type="match status" value="2"/>
</dbReference>
<keyword evidence="5 9" id="KW-0648">Protein biosynthesis</keyword>
<evidence type="ECO:0000256" key="7">
    <source>
        <dbReference type="ARBA" id="ARBA00047937"/>
    </source>
</evidence>
<dbReference type="AlphaFoldDB" id="A0A1Y6K0E5"/>
<dbReference type="GO" id="GO:0005829">
    <property type="term" value="C:cytosol"/>
    <property type="evidence" value="ECO:0007669"/>
    <property type="project" value="TreeGrafter"/>
</dbReference>
<protein>
    <recommendedName>
        <fullName evidence="8 9">Multifunctional fusion protein</fullName>
    </recommendedName>
    <domain>
        <recommendedName>
            <fullName evidence="9">Glycine--tRNA ligase beta subunit</fullName>
            <ecNumber evidence="9">6.1.1.14</ecNumber>
        </recommendedName>
        <alternativeName>
            <fullName evidence="9">Glycyl-tRNA synthetase beta subunit</fullName>
            <shortName evidence="9">GlyRS</shortName>
        </alternativeName>
    </domain>
    <domain>
        <recommendedName>
            <fullName evidence="8">Glycine--tRNA ligase alpha subunit</fullName>
        </recommendedName>
        <alternativeName>
            <fullName evidence="8">Glycyl-tRNA synthetase alpha subunit</fullName>
        </alternativeName>
    </domain>
</protein>
<dbReference type="Gene3D" id="1.20.58.180">
    <property type="entry name" value="Class II aaRS and biotin synthetases, domain 2"/>
    <property type="match status" value="1"/>
</dbReference>
<dbReference type="FunFam" id="3.30.930.10:FF:000006">
    <property type="entry name" value="Glycine--tRNA ligase alpha subunit"/>
    <property type="match status" value="1"/>
</dbReference>
<comment type="similarity">
    <text evidence="1 9">Belongs to the class-II aminoacyl-tRNA synthetase family.</text>
</comment>
<dbReference type="NCBIfam" id="NF006827">
    <property type="entry name" value="PRK09348.1"/>
    <property type="match status" value="1"/>
</dbReference>
<evidence type="ECO:0000256" key="6">
    <source>
        <dbReference type="ARBA" id="ARBA00023146"/>
    </source>
</evidence>
<gene>
    <name evidence="10" type="primary">GLYRS</name>
    <name evidence="8" type="synonym">glyQ</name>
    <name evidence="9" type="synonym">glyS</name>
    <name evidence="10" type="ORF">CFX1CAM_0045</name>
</gene>
<keyword evidence="4 9" id="KW-0067">ATP-binding</keyword>
<dbReference type="NCBIfam" id="TIGR00211">
    <property type="entry name" value="glyS"/>
    <property type="match status" value="1"/>
</dbReference>
<dbReference type="HAMAP" id="MF_00254">
    <property type="entry name" value="Gly_tRNA_synth_alpha"/>
    <property type="match status" value="1"/>
</dbReference>
<comment type="subcellular location">
    <subcellularLocation>
        <location evidence="9">Cytoplasm</location>
    </subcellularLocation>
</comment>
<dbReference type="CDD" id="cd00733">
    <property type="entry name" value="GlyRS_alpha_core"/>
    <property type="match status" value="1"/>
</dbReference>
<dbReference type="InterPro" id="IPR006194">
    <property type="entry name" value="Gly-tRNA-synth_heterodimer"/>
</dbReference>
<organism evidence="10 11">
    <name type="scientific">Candidatus Brevifilum fermentans</name>
    <dbReference type="NCBI Taxonomy" id="1986204"/>
    <lineage>
        <taxon>Bacteria</taxon>
        <taxon>Bacillati</taxon>
        <taxon>Chloroflexota</taxon>
        <taxon>Anaerolineae</taxon>
        <taxon>Anaerolineales</taxon>
        <taxon>Anaerolineaceae</taxon>
        <taxon>Candidatus Brevifilum</taxon>
    </lineage>
</organism>
<evidence type="ECO:0000313" key="10">
    <source>
        <dbReference type="EMBL" id="SMX53111.1"/>
    </source>
</evidence>
<dbReference type="InterPro" id="IPR002310">
    <property type="entry name" value="Gly-tRNA_ligase_asu"/>
</dbReference>
<dbReference type="GO" id="GO:0006426">
    <property type="term" value="P:glycyl-tRNA aminoacylation"/>
    <property type="evidence" value="ECO:0007669"/>
    <property type="project" value="UniProtKB-UniRule"/>
</dbReference>
<evidence type="ECO:0000313" key="11">
    <source>
        <dbReference type="Proteomes" id="UP000195514"/>
    </source>
</evidence>
<dbReference type="Pfam" id="PF02092">
    <property type="entry name" value="tRNA_synt_2f"/>
    <property type="match status" value="1"/>
</dbReference>
<dbReference type="PRINTS" id="PR01044">
    <property type="entry name" value="TRNASYNTHGA"/>
</dbReference>
<dbReference type="Pfam" id="PF02091">
    <property type="entry name" value="tRNA-synt_2e"/>
    <property type="match status" value="1"/>
</dbReference>
<dbReference type="PANTHER" id="PTHR30075">
    <property type="entry name" value="GLYCYL-TRNA SYNTHETASE"/>
    <property type="match status" value="1"/>
</dbReference>
<dbReference type="Proteomes" id="UP000195514">
    <property type="component" value="Chromosome I"/>
</dbReference>
<dbReference type="GO" id="GO:0005524">
    <property type="term" value="F:ATP binding"/>
    <property type="evidence" value="ECO:0007669"/>
    <property type="project" value="UniProtKB-UniRule"/>
</dbReference>
<dbReference type="InterPro" id="IPR045864">
    <property type="entry name" value="aa-tRNA-synth_II/BPL/LPL"/>
</dbReference>
<dbReference type="EC" id="6.1.1.14" evidence="9"/>
<accession>A0A1Y6K0E5</accession>
<evidence type="ECO:0000256" key="2">
    <source>
        <dbReference type="ARBA" id="ARBA00022598"/>
    </source>
</evidence>
<comment type="subunit">
    <text evidence="9">Tetramer of two alpha and two beta subunits.</text>
</comment>
<dbReference type="InterPro" id="IPR015944">
    <property type="entry name" value="Gly-tRNA-synth_bsu"/>
</dbReference>
<keyword evidence="2 9" id="KW-0436">Ligase</keyword>
<dbReference type="KEGG" id="abat:CFX1CAM_0045"/>
<keyword evidence="6 9" id="KW-0030">Aminoacyl-tRNA synthetase</keyword>
<comment type="catalytic activity">
    <reaction evidence="7 9">
        <text>tRNA(Gly) + glycine + ATP = glycyl-tRNA(Gly) + AMP + diphosphate</text>
        <dbReference type="Rhea" id="RHEA:16013"/>
        <dbReference type="Rhea" id="RHEA-COMP:9664"/>
        <dbReference type="Rhea" id="RHEA-COMP:9683"/>
        <dbReference type="ChEBI" id="CHEBI:30616"/>
        <dbReference type="ChEBI" id="CHEBI:33019"/>
        <dbReference type="ChEBI" id="CHEBI:57305"/>
        <dbReference type="ChEBI" id="CHEBI:78442"/>
        <dbReference type="ChEBI" id="CHEBI:78522"/>
        <dbReference type="ChEBI" id="CHEBI:456215"/>
        <dbReference type="EC" id="6.1.1.14"/>
    </reaction>
</comment>
<dbReference type="NCBIfam" id="TIGR00388">
    <property type="entry name" value="glyQ"/>
    <property type="match status" value="1"/>
</dbReference>
<keyword evidence="3 9" id="KW-0547">Nucleotide-binding</keyword>
<keyword evidence="11" id="KW-1185">Reference proteome</keyword>
<dbReference type="SUPFAM" id="SSF109604">
    <property type="entry name" value="HD-domain/PDEase-like"/>
    <property type="match status" value="1"/>
</dbReference>
<reference evidence="11" key="1">
    <citation type="submission" date="2017-05" db="EMBL/GenBank/DDBJ databases">
        <authorList>
            <person name="Kirkegaard R."/>
            <person name="Mcilroy J S."/>
        </authorList>
    </citation>
    <scope>NUCLEOTIDE SEQUENCE [LARGE SCALE GENOMIC DNA]</scope>
</reference>